<comment type="subcellular location">
    <subcellularLocation>
        <location evidence="1">Nucleus</location>
    </subcellularLocation>
</comment>
<dbReference type="GO" id="GO:0005656">
    <property type="term" value="C:nuclear pre-replicative complex"/>
    <property type="evidence" value="ECO:0007669"/>
    <property type="project" value="TreeGrafter"/>
</dbReference>
<evidence type="ECO:0000259" key="8">
    <source>
        <dbReference type="Pfam" id="PF18137"/>
    </source>
</evidence>
<evidence type="ECO:0000256" key="1">
    <source>
        <dbReference type="ARBA" id="ARBA00004123"/>
    </source>
</evidence>
<comment type="caution">
    <text evidence="9">The sequence shown here is derived from an EMBL/GenBank/DDBJ whole genome shotgun (WGS) entry which is preliminary data.</text>
</comment>
<dbReference type="HOGENOM" id="CLU_015257_1_0_1"/>
<dbReference type="GO" id="GO:0006270">
    <property type="term" value="P:DNA replication initiation"/>
    <property type="evidence" value="ECO:0007669"/>
    <property type="project" value="TreeGrafter"/>
</dbReference>
<dbReference type="InterPro" id="IPR045667">
    <property type="entry name" value="ORC3_N"/>
</dbReference>
<feature type="domain" description="Origin recognition complex subunit 3 winged helix C-terminal" evidence="8">
    <location>
        <begin position="633"/>
        <end position="699"/>
    </location>
</feature>
<reference evidence="9 10" key="1">
    <citation type="journal article" date="2014" name="Proc. Natl. Acad. Sci. U.S.A.">
        <title>Trajectory and genomic determinants of fungal-pathogen speciation and host adaptation.</title>
        <authorList>
            <person name="Hu X."/>
            <person name="Xiao G."/>
            <person name="Zheng P."/>
            <person name="Shang Y."/>
            <person name="Su Y."/>
            <person name="Zhang X."/>
            <person name="Liu X."/>
            <person name="Zhan S."/>
            <person name="St Leger R.J."/>
            <person name="Wang C."/>
        </authorList>
    </citation>
    <scope>NUCLEOTIDE SEQUENCE [LARGE SCALE GENOMIC DNA]</scope>
    <source>
        <strain evidence="9 10">ARSEF 977</strain>
    </source>
</reference>
<feature type="compositionally biased region" description="Basic and acidic residues" evidence="6">
    <location>
        <begin position="1"/>
        <end position="17"/>
    </location>
</feature>
<name>A0A0B4GW51_METGA</name>
<evidence type="ECO:0000256" key="2">
    <source>
        <dbReference type="ARBA" id="ARBA00010977"/>
    </source>
</evidence>
<dbReference type="EMBL" id="AZNH01000018">
    <property type="protein sequence ID" value="KID86993.1"/>
    <property type="molecule type" value="Genomic_DNA"/>
</dbReference>
<evidence type="ECO:0000313" key="10">
    <source>
        <dbReference type="Proteomes" id="UP000031192"/>
    </source>
</evidence>
<dbReference type="GO" id="GO:0005664">
    <property type="term" value="C:nuclear origin of replication recognition complex"/>
    <property type="evidence" value="ECO:0007669"/>
    <property type="project" value="InterPro"/>
</dbReference>
<dbReference type="CDD" id="cd20704">
    <property type="entry name" value="Orc3"/>
    <property type="match status" value="2"/>
</dbReference>
<keyword evidence="5" id="KW-0539">Nucleus</keyword>
<evidence type="ECO:0000256" key="5">
    <source>
        <dbReference type="ARBA" id="ARBA00023242"/>
    </source>
</evidence>
<dbReference type="InterPro" id="IPR040855">
    <property type="entry name" value="ORC_WH_C"/>
</dbReference>
<dbReference type="Pfam" id="PF18137">
    <property type="entry name" value="WHD_ORC"/>
    <property type="match status" value="1"/>
</dbReference>
<evidence type="ECO:0000313" key="9">
    <source>
        <dbReference type="EMBL" id="KID86993.1"/>
    </source>
</evidence>
<feature type="compositionally biased region" description="Basic residues" evidence="6">
    <location>
        <begin position="37"/>
        <end position="47"/>
    </location>
</feature>
<comment type="similarity">
    <text evidence="2">Belongs to the ORC3 family.</text>
</comment>
<proteinExistence type="inferred from homology"/>
<feature type="domain" description="Origin recognition complex subunit 3 N-terminal" evidence="7">
    <location>
        <begin position="46"/>
        <end position="375"/>
    </location>
</feature>
<dbReference type="GO" id="GO:0003688">
    <property type="term" value="F:DNA replication origin binding"/>
    <property type="evidence" value="ECO:0007669"/>
    <property type="project" value="TreeGrafter"/>
</dbReference>
<dbReference type="PANTHER" id="PTHR12748:SF0">
    <property type="entry name" value="ORIGIN RECOGNITION COMPLEX SUBUNIT 3"/>
    <property type="match status" value="1"/>
</dbReference>
<evidence type="ECO:0000259" key="7">
    <source>
        <dbReference type="Pfam" id="PF07034"/>
    </source>
</evidence>
<keyword evidence="4" id="KW-0238">DNA-binding</keyword>
<dbReference type="Pfam" id="PF07034">
    <property type="entry name" value="ORC3_N"/>
    <property type="match status" value="1"/>
</dbReference>
<keyword evidence="3" id="KW-0235">DNA replication</keyword>
<dbReference type="Proteomes" id="UP000031192">
    <property type="component" value="Unassembled WGS sequence"/>
</dbReference>
<dbReference type="GO" id="GO:0031261">
    <property type="term" value="C:DNA replication preinitiation complex"/>
    <property type="evidence" value="ECO:0007669"/>
    <property type="project" value="TreeGrafter"/>
</dbReference>
<dbReference type="InterPro" id="IPR020795">
    <property type="entry name" value="ORC3"/>
</dbReference>
<evidence type="ECO:0000256" key="3">
    <source>
        <dbReference type="ARBA" id="ARBA00022705"/>
    </source>
</evidence>
<evidence type="ECO:0000256" key="4">
    <source>
        <dbReference type="ARBA" id="ARBA00023125"/>
    </source>
</evidence>
<feature type="region of interest" description="Disordered" evidence="6">
    <location>
        <begin position="1"/>
        <end position="49"/>
    </location>
</feature>
<protein>
    <submittedName>
        <fullName evidence="9">Origin recognition complex subunit</fullName>
    </submittedName>
</protein>
<evidence type="ECO:0000256" key="6">
    <source>
        <dbReference type="SAM" id="MobiDB-lite"/>
    </source>
</evidence>
<keyword evidence="10" id="KW-1185">Reference proteome</keyword>
<sequence length="736" mass="81912">MDQGDEPRDTFAQEDHQVAYIFDPDQDDNARREPRAPKRRRVSKGAAKKSVQADEAPLFVPLLNGAEQEAFVRLRQTRFEEAWAMIDLRIQAILRESNSATLDQVSAFVNDAAAAGYACGEFQNVIMARRKLIDSGTSIDQIPSAFVVTGPNIASQGLLFEQLSETLGQQSASRFVRLKSSEAVTLKAALKKTIRDAMAMTGDADDEEMQIDEAPNGRRYLEYDLEALEAFTKPLRCEHVFVAFQDSEGFDSGLLSDLITLFHSWRPRIPFTLLFGVATSVELLQARLLKSACRLVYGAQFDAAQAGNILQTVFKGAVAAADVPLILGGPLLQSMLDRQHEQVAGIQSFTSSLKMSDFVKYAYMCHFYANPLSILCSSDGDDAPQAEHLEAARNLPSFRHAVEREVEKNTSESLQHAKSLLGSNEYLLDQIRRGHSNKQTWAGRYLRSLLIVRAAGAQRGSFSRAYVDGLEGSASMPSVQSPLAAFIRRMNPDELSRVLGDIISIFKEGDAMLRLGPSIDEQDQHVQTTLETKLEELERLKAKADDQGTPLRSKYSGQSKIMRTTVIAQKVQLSRDSAALRDDDKTFTEIVDQVTDVLSAYHPDTNATEVLFAECWLYDSKSPSRQVFVPRPRAVFERSLGRPHDYLGCSCCKTDGGGLQATLPSTSILYQLYLETGNLINVADLWSAFHTLVNEKEDDDRKVLVMFYRGLAELRALGFVKSSKKRVDHIAKVKWL</sequence>
<gene>
    <name evidence="9" type="ORF">MGU_05771</name>
</gene>
<organism evidence="9 10">
    <name type="scientific">Metarhizium guizhouense (strain ARSEF 977)</name>
    <dbReference type="NCBI Taxonomy" id="1276136"/>
    <lineage>
        <taxon>Eukaryota</taxon>
        <taxon>Fungi</taxon>
        <taxon>Dikarya</taxon>
        <taxon>Ascomycota</taxon>
        <taxon>Pezizomycotina</taxon>
        <taxon>Sordariomycetes</taxon>
        <taxon>Hypocreomycetidae</taxon>
        <taxon>Hypocreales</taxon>
        <taxon>Clavicipitaceae</taxon>
        <taxon>Metarhizium</taxon>
    </lineage>
</organism>
<accession>A0A0B4GW51</accession>
<dbReference type="OrthoDB" id="10265211at2759"/>
<dbReference type="AlphaFoldDB" id="A0A0B4GW51"/>
<dbReference type="PANTHER" id="PTHR12748">
    <property type="entry name" value="ORIGIN RECOGNITION COMPLEX SUBUNIT 3"/>
    <property type="match status" value="1"/>
</dbReference>